<dbReference type="Proteomes" id="UP000518605">
    <property type="component" value="Unassembled WGS sequence"/>
</dbReference>
<dbReference type="AlphaFoldDB" id="A0A7W5CC80"/>
<name>A0A7W5CC80_9BACL</name>
<feature type="compositionally biased region" description="Low complexity" evidence="1">
    <location>
        <begin position="323"/>
        <end position="340"/>
    </location>
</feature>
<accession>A0A7W5CC80</accession>
<protein>
    <submittedName>
        <fullName evidence="3">DNA helicase HerA-like ATPase</fullName>
    </submittedName>
</protein>
<dbReference type="EMBL" id="JACHXW010000021">
    <property type="protein sequence ID" value="MBB3155041.1"/>
    <property type="molecule type" value="Genomic_DNA"/>
</dbReference>
<dbReference type="InterPro" id="IPR008571">
    <property type="entry name" value="HerA-like"/>
</dbReference>
<proteinExistence type="predicted"/>
<dbReference type="PANTHER" id="PTHR42957:SF1">
    <property type="entry name" value="HELICASE MJ1565-RELATED"/>
    <property type="match status" value="1"/>
</dbReference>
<keyword evidence="3" id="KW-0378">Hydrolase</keyword>
<feature type="compositionally biased region" description="Basic and acidic residues" evidence="1">
    <location>
        <begin position="341"/>
        <end position="351"/>
    </location>
</feature>
<dbReference type="Pfam" id="PF01935">
    <property type="entry name" value="DUF87"/>
    <property type="match status" value="1"/>
</dbReference>
<evidence type="ECO:0000256" key="1">
    <source>
        <dbReference type="SAM" id="MobiDB-lite"/>
    </source>
</evidence>
<comment type="caution">
    <text evidence="3">The sequence shown here is derived from an EMBL/GenBank/DDBJ whole genome shotgun (WGS) entry which is preliminary data.</text>
</comment>
<keyword evidence="3" id="KW-0347">Helicase</keyword>
<evidence type="ECO:0000313" key="4">
    <source>
        <dbReference type="Proteomes" id="UP000518605"/>
    </source>
</evidence>
<keyword evidence="3" id="KW-0067">ATP-binding</keyword>
<feature type="region of interest" description="Disordered" evidence="1">
    <location>
        <begin position="323"/>
        <end position="371"/>
    </location>
</feature>
<organism evidence="3 4">
    <name type="scientific">Paenibacillus endophyticus</name>
    <dbReference type="NCBI Taxonomy" id="1294268"/>
    <lineage>
        <taxon>Bacteria</taxon>
        <taxon>Bacillati</taxon>
        <taxon>Bacillota</taxon>
        <taxon>Bacilli</taxon>
        <taxon>Bacillales</taxon>
        <taxon>Paenibacillaceae</taxon>
        <taxon>Paenibacillus</taxon>
    </lineage>
</organism>
<feature type="domain" description="Helicase HerA central" evidence="2">
    <location>
        <begin position="531"/>
        <end position="765"/>
    </location>
</feature>
<dbReference type="GO" id="GO:0004386">
    <property type="term" value="F:helicase activity"/>
    <property type="evidence" value="ECO:0007669"/>
    <property type="project" value="UniProtKB-KW"/>
</dbReference>
<sequence length="1086" mass="121819">MNNISDMVEIDGRDFKDLDEAFEASIDFVQKNYLNELSLRNVVPIPKHINELSTRNNIRLFRMNKLVFDKNENNLDKLMSIYNTLGNVNGSLVMIINSDGNRTDLYLGTRTNSKEQDVNSSKEALRKSFEGNFPGSDIENLTNTEIEKVISSVFTSELSQNEKSVSSVSGVPSLKDQDKTKFVQGLEKLVEAMKGEEFSAIFIADPVSYKNIEEIKLGYENLYSQLVPFAKCDLSFNSSDSLAITEGISKGVTETINESLTKTQSYTQGSSETESHSKTHSKTTNIGAALAGVGAAGGFLVGGPVGAILVGGGAGAVGSLIGSSTDGSTQSHSNTTNQSKTDGESETRGRSDSTSSQESNSETQTIGNSRNLQIQFENKTVTNLLQKIEEQLVRLKSSEDFGMWSCACYFIAPSVQTSRVAASTFKAIMRGENSAIENSFINTWDNNNKVNLLEVGKYLKKLNHPLIEMEVIMGLNLPHVSPGSLINGKELAIQLGLPQKSISGLPVIETAEFGRDVVTYDEVLESRASIKLGNVFHMGKSENTSVEIDIKSLAMHTFITGSTGSGKSNTIYQMLNELIRKNIHFLVIEPAKGEYKNIFGGRKDVHVFGTNLNYTDLLQINPFRFPNQVHVLEHIDRIIEIFNACWSMYAAMPAVLKEAIERTYVSIGWDIEESFYIGEDIRYPTFHDLLNILPVVIKESAYSEEVKSNYIGALVTRVKSLTNGLFGKIFTDDEIENEILFDKNCIIDLSRVGSIETKSLIMGILFTRLQEYRMSSDNNLNIDLKHVTVLEEAHHLLRRVSSEQSQEGSNLQGKSVEMIANAIAEMRTYGEGFIIADQAPNLLDRSVIRNTNTKIILRLPDELDRSEVGKTANLNENQINELPKLRTGVAAIYQNNWLQPVLCEVNNFTNYQRYNFESKARTKLMPENKVMLSKLLELLLMDRVSENSRNKLSSFESDHLKKWLLGAPISHSIKQPIIQDLNYFDSNSKMQLWEQKNFVELSKIVSALLPQSMGLIQYAKNAMNLEEWNKRYTEGIRKYITFAFREEYEFALMQCLLQDKAQEDEGFRDFYYLWVEESKKGEANVC</sequence>
<keyword evidence="3" id="KW-0547">Nucleotide-binding</keyword>
<dbReference type="PANTHER" id="PTHR42957">
    <property type="entry name" value="HELICASE MJ1565-RELATED"/>
    <property type="match status" value="1"/>
</dbReference>
<gene>
    <name evidence="3" type="ORF">FHS16_005148</name>
</gene>
<reference evidence="3 4" key="1">
    <citation type="submission" date="2020-08" db="EMBL/GenBank/DDBJ databases">
        <title>Genomic Encyclopedia of Type Strains, Phase III (KMG-III): the genomes of soil and plant-associated and newly described type strains.</title>
        <authorList>
            <person name="Whitman W."/>
        </authorList>
    </citation>
    <scope>NUCLEOTIDE SEQUENCE [LARGE SCALE GENOMIC DNA]</scope>
    <source>
        <strain evidence="3 4">CECT 8234</strain>
    </source>
</reference>
<evidence type="ECO:0000259" key="2">
    <source>
        <dbReference type="Pfam" id="PF01935"/>
    </source>
</evidence>
<feature type="compositionally biased region" description="Low complexity" evidence="1">
    <location>
        <begin position="352"/>
        <end position="365"/>
    </location>
</feature>
<evidence type="ECO:0000313" key="3">
    <source>
        <dbReference type="EMBL" id="MBB3155041.1"/>
    </source>
</evidence>
<dbReference type="Gene3D" id="3.40.50.300">
    <property type="entry name" value="P-loop containing nucleotide triphosphate hydrolases"/>
    <property type="match status" value="2"/>
</dbReference>
<dbReference type="RefSeq" id="WP_246431954.1">
    <property type="nucleotide sequence ID" value="NZ_CBCSLB010000020.1"/>
</dbReference>
<keyword evidence="4" id="KW-1185">Reference proteome</keyword>
<dbReference type="SUPFAM" id="SSF52540">
    <property type="entry name" value="P-loop containing nucleoside triphosphate hydrolases"/>
    <property type="match status" value="1"/>
</dbReference>
<dbReference type="InterPro" id="IPR002789">
    <property type="entry name" value="HerA_central"/>
</dbReference>
<dbReference type="InterPro" id="IPR027417">
    <property type="entry name" value="P-loop_NTPase"/>
</dbReference>